<name>A0AAV4MJX4_CAEEX</name>
<feature type="region of interest" description="Disordered" evidence="1">
    <location>
        <begin position="1"/>
        <end position="32"/>
    </location>
</feature>
<reference evidence="2 3" key="1">
    <citation type="submission" date="2021-06" db="EMBL/GenBank/DDBJ databases">
        <title>Caerostris extrusa draft genome.</title>
        <authorList>
            <person name="Kono N."/>
            <person name="Arakawa K."/>
        </authorList>
    </citation>
    <scope>NUCLEOTIDE SEQUENCE [LARGE SCALE GENOMIC DNA]</scope>
</reference>
<dbReference type="AlphaFoldDB" id="A0AAV4MJX4"/>
<accession>A0AAV4MJX4</accession>
<gene>
    <name evidence="2" type="ORF">CEXT_428871</name>
</gene>
<sequence length="115" mass="13231">MKRPKKKKEGMGLMIRKQVHETRVHSSRSNKSHKYTLCRFRNHSFYADVTTSKTTIAIHGVLIHHFWKHNFGVESPMNSPSSPFAEPRKKPLPPPFIEGGGGREDSLWMFNASEN</sequence>
<organism evidence="2 3">
    <name type="scientific">Caerostris extrusa</name>
    <name type="common">Bark spider</name>
    <name type="synonym">Caerostris bankana</name>
    <dbReference type="NCBI Taxonomy" id="172846"/>
    <lineage>
        <taxon>Eukaryota</taxon>
        <taxon>Metazoa</taxon>
        <taxon>Ecdysozoa</taxon>
        <taxon>Arthropoda</taxon>
        <taxon>Chelicerata</taxon>
        <taxon>Arachnida</taxon>
        <taxon>Araneae</taxon>
        <taxon>Araneomorphae</taxon>
        <taxon>Entelegynae</taxon>
        <taxon>Araneoidea</taxon>
        <taxon>Araneidae</taxon>
        <taxon>Caerostris</taxon>
    </lineage>
</organism>
<keyword evidence="3" id="KW-1185">Reference proteome</keyword>
<evidence type="ECO:0000256" key="1">
    <source>
        <dbReference type="SAM" id="MobiDB-lite"/>
    </source>
</evidence>
<comment type="caution">
    <text evidence="2">The sequence shown here is derived from an EMBL/GenBank/DDBJ whole genome shotgun (WGS) entry which is preliminary data.</text>
</comment>
<evidence type="ECO:0000313" key="2">
    <source>
        <dbReference type="EMBL" id="GIX72610.1"/>
    </source>
</evidence>
<protein>
    <submittedName>
        <fullName evidence="2">Uncharacterized protein</fullName>
    </submittedName>
</protein>
<proteinExistence type="predicted"/>
<dbReference type="Proteomes" id="UP001054945">
    <property type="component" value="Unassembled WGS sequence"/>
</dbReference>
<feature type="region of interest" description="Disordered" evidence="1">
    <location>
        <begin position="77"/>
        <end position="105"/>
    </location>
</feature>
<evidence type="ECO:0000313" key="3">
    <source>
        <dbReference type="Proteomes" id="UP001054945"/>
    </source>
</evidence>
<dbReference type="EMBL" id="BPLR01019862">
    <property type="protein sequence ID" value="GIX72610.1"/>
    <property type="molecule type" value="Genomic_DNA"/>
</dbReference>